<reference evidence="4" key="1">
    <citation type="submission" date="2022-01" db="EMBL/GenBank/DDBJ databases">
        <authorList>
            <person name="King R."/>
        </authorList>
    </citation>
    <scope>NUCLEOTIDE SEQUENCE</scope>
</reference>
<feature type="domain" description="SKICH" evidence="3">
    <location>
        <begin position="19"/>
        <end position="117"/>
    </location>
</feature>
<keyword evidence="5" id="KW-1185">Reference proteome</keyword>
<dbReference type="Proteomes" id="UP001153737">
    <property type="component" value="Chromosome 1"/>
</dbReference>
<accession>A0A9N9WX12</accession>
<dbReference type="PANTHER" id="PTHR31915">
    <property type="entry name" value="SKICH DOMAIN-CONTAINING PROTEIN"/>
    <property type="match status" value="1"/>
</dbReference>
<reference evidence="4" key="2">
    <citation type="submission" date="2022-10" db="EMBL/GenBank/DDBJ databases">
        <authorList>
            <consortium name="ENA_rothamsted_submissions"/>
            <consortium name="culmorum"/>
            <person name="King R."/>
        </authorList>
    </citation>
    <scope>NUCLEOTIDE SEQUENCE</scope>
</reference>
<feature type="region of interest" description="Disordered" evidence="2">
    <location>
        <begin position="125"/>
        <end position="144"/>
    </location>
</feature>
<dbReference type="OrthoDB" id="10015001at2759"/>
<sequence length="294" mass="33877">MAANNTSMESNFVSMKTVVEFLNVQDQYCFNEDLHCTYKFNDYSPQEGDRLAIFKLGWNFVKDYVVFEWVPVESVGEDIHLVVFNKHILPKNNVDIYQICYLSGENELYGASSLFQFSSQKAAVTTTTSDAPPPPTLAHDVKPKPIPRINEDSEVIKDLKEENLMLRTTLKFVVSQKNEQTKNYDEDITELRQITDSLKASLDLQQKEINMLKTKIMEGGEEYKKLYIEKCKIEKKYEQLKSKKDEKSKTDLSDKLATVDLLDFNIDELRSMPPFPCFNSPGTLRLDCVHPNVK</sequence>
<dbReference type="InterPro" id="IPR041611">
    <property type="entry name" value="SKICH"/>
</dbReference>
<dbReference type="Gene3D" id="2.60.40.2840">
    <property type="match status" value="1"/>
</dbReference>
<evidence type="ECO:0000313" key="5">
    <source>
        <dbReference type="Proteomes" id="UP001153737"/>
    </source>
</evidence>
<dbReference type="AlphaFoldDB" id="A0A9N9WX12"/>
<dbReference type="PANTHER" id="PTHR31915:SF6">
    <property type="entry name" value="SKICH DOMAIN-CONTAINING PROTEIN"/>
    <property type="match status" value="1"/>
</dbReference>
<protein>
    <recommendedName>
        <fullName evidence="3">SKICH domain-containing protein</fullName>
    </recommendedName>
</protein>
<dbReference type="InterPro" id="IPR051002">
    <property type="entry name" value="UBA_autophagy_assoc_protein"/>
</dbReference>
<gene>
    <name evidence="4" type="ORF">PHAECO_LOCUS604</name>
</gene>
<proteinExistence type="predicted"/>
<dbReference type="Pfam" id="PF17751">
    <property type="entry name" value="SKICH"/>
    <property type="match status" value="1"/>
</dbReference>
<dbReference type="EMBL" id="OU896707">
    <property type="protein sequence ID" value="CAG9812568.1"/>
    <property type="molecule type" value="Genomic_DNA"/>
</dbReference>
<evidence type="ECO:0000256" key="2">
    <source>
        <dbReference type="SAM" id="MobiDB-lite"/>
    </source>
</evidence>
<evidence type="ECO:0000313" key="4">
    <source>
        <dbReference type="EMBL" id="CAG9812568.1"/>
    </source>
</evidence>
<evidence type="ECO:0000256" key="1">
    <source>
        <dbReference type="ARBA" id="ARBA00023054"/>
    </source>
</evidence>
<keyword evidence="1" id="KW-0175">Coiled coil</keyword>
<evidence type="ECO:0000259" key="3">
    <source>
        <dbReference type="Pfam" id="PF17751"/>
    </source>
</evidence>
<organism evidence="4 5">
    <name type="scientific">Phaedon cochleariae</name>
    <name type="common">Mustard beetle</name>
    <dbReference type="NCBI Taxonomy" id="80249"/>
    <lineage>
        <taxon>Eukaryota</taxon>
        <taxon>Metazoa</taxon>
        <taxon>Ecdysozoa</taxon>
        <taxon>Arthropoda</taxon>
        <taxon>Hexapoda</taxon>
        <taxon>Insecta</taxon>
        <taxon>Pterygota</taxon>
        <taxon>Neoptera</taxon>
        <taxon>Endopterygota</taxon>
        <taxon>Coleoptera</taxon>
        <taxon>Polyphaga</taxon>
        <taxon>Cucujiformia</taxon>
        <taxon>Chrysomeloidea</taxon>
        <taxon>Chrysomelidae</taxon>
        <taxon>Chrysomelinae</taxon>
        <taxon>Chrysomelini</taxon>
        <taxon>Phaedon</taxon>
    </lineage>
</organism>
<name>A0A9N9WX12_PHACE</name>